<dbReference type="Proteomes" id="UP000625711">
    <property type="component" value="Unassembled WGS sequence"/>
</dbReference>
<evidence type="ECO:0000313" key="5">
    <source>
        <dbReference type="Proteomes" id="UP000625711"/>
    </source>
</evidence>
<evidence type="ECO:0000259" key="3">
    <source>
        <dbReference type="Pfam" id="PF25085"/>
    </source>
</evidence>
<feature type="transmembrane region" description="Helical" evidence="2">
    <location>
        <begin position="58"/>
        <end position="77"/>
    </location>
</feature>
<dbReference type="AlphaFoldDB" id="A0A834HW14"/>
<comment type="caution">
    <text evidence="4">The sequence shown here is derived from an EMBL/GenBank/DDBJ whole genome shotgun (WGS) entry which is preliminary data.</text>
</comment>
<evidence type="ECO:0000256" key="2">
    <source>
        <dbReference type="SAM" id="Phobius"/>
    </source>
</evidence>
<dbReference type="PANTHER" id="PTHR35982">
    <property type="entry name" value="AGAP005361-PA"/>
    <property type="match status" value="1"/>
</dbReference>
<keyword evidence="2" id="KW-1133">Transmembrane helix</keyword>
<feature type="transmembrane region" description="Helical" evidence="2">
    <location>
        <begin position="237"/>
        <end position="260"/>
    </location>
</feature>
<name>A0A834HW14_RHYFE</name>
<reference evidence="4" key="1">
    <citation type="submission" date="2020-08" db="EMBL/GenBank/DDBJ databases">
        <title>Genome sequencing and assembly of the red palm weevil Rhynchophorus ferrugineus.</title>
        <authorList>
            <person name="Dias G.B."/>
            <person name="Bergman C.M."/>
            <person name="Manee M."/>
        </authorList>
    </citation>
    <scope>NUCLEOTIDE SEQUENCE</scope>
    <source>
        <strain evidence="4">AA-2017</strain>
        <tissue evidence="4">Whole larva</tissue>
    </source>
</reference>
<feature type="transmembrane region" description="Helical" evidence="2">
    <location>
        <begin position="406"/>
        <end position="424"/>
    </location>
</feature>
<dbReference type="EMBL" id="JAACXV010014259">
    <property type="protein sequence ID" value="KAF7269139.1"/>
    <property type="molecule type" value="Genomic_DNA"/>
</dbReference>
<dbReference type="InterPro" id="IPR056704">
    <property type="entry name" value="DUF7802"/>
</dbReference>
<dbReference type="Pfam" id="PF25085">
    <property type="entry name" value="DUF7802"/>
    <property type="match status" value="1"/>
</dbReference>
<proteinExistence type="predicted"/>
<protein>
    <recommendedName>
        <fullName evidence="3">DUF7802 domain-containing protein</fullName>
    </recommendedName>
</protein>
<keyword evidence="2" id="KW-0472">Membrane</keyword>
<keyword evidence="2" id="KW-0812">Transmembrane</keyword>
<accession>A0A834HW14</accession>
<feature type="transmembrane region" description="Helical" evidence="2">
    <location>
        <begin position="84"/>
        <end position="104"/>
    </location>
</feature>
<feature type="transmembrane region" description="Helical" evidence="2">
    <location>
        <begin position="272"/>
        <end position="288"/>
    </location>
</feature>
<gene>
    <name evidence="4" type="ORF">GWI33_017809</name>
</gene>
<sequence length="456" mass="53041">MVQIDFNVQNKVFHLSDMNANDLLNPGTELHDLKYDGFLDWFVSVTDPRIHWQHQPTYVISQFAFLFGGLATLIHALKRGGRLPWLWLGVILHGFVVECLSYISPDIDNFWHSQTFMIFLARRLPLHIIFLYACFLYNSSVAVAKMKLPKWAEPFAVGLVVVLIDIPYDIVSVRFAHWFWHDTDPNIYDRHYYVPWNSYYFHTTFAASFTFWFHYFRRLMCPSNGKWICSKSIIRELFATMFAAVMGPIGGIILFLPIYHPLHDGYKIHSEVTFFILFTISLVIIWSADRKPRNDSTNSKTKVHWTTKLICLHLIIHYSSFLSMTIFFNPEDEIATGVKETIGPCDEYSSIMTASGKVLSKRKYLCPTDYDEKYFDWSCLPGKKPPSNGARWYTACGVPFENRAEYIVIISLLCFLAANVFYQLHFRSSGDDVYNEKNRKEQNAPSKQALKQKKRA</sequence>
<feature type="domain" description="DUF7802" evidence="3">
    <location>
        <begin position="38"/>
        <end position="424"/>
    </location>
</feature>
<feature type="transmembrane region" description="Helical" evidence="2">
    <location>
        <begin position="155"/>
        <end position="179"/>
    </location>
</feature>
<dbReference type="PANTHER" id="PTHR35982:SF1">
    <property type="entry name" value="SPIROCYCLASE, AVEC FAMILY"/>
    <property type="match status" value="1"/>
</dbReference>
<evidence type="ECO:0000313" key="4">
    <source>
        <dbReference type="EMBL" id="KAF7269139.1"/>
    </source>
</evidence>
<dbReference type="OrthoDB" id="188749at2759"/>
<feature type="region of interest" description="Disordered" evidence="1">
    <location>
        <begin position="435"/>
        <end position="456"/>
    </location>
</feature>
<feature type="transmembrane region" description="Helical" evidence="2">
    <location>
        <begin position="309"/>
        <end position="328"/>
    </location>
</feature>
<organism evidence="4 5">
    <name type="scientific">Rhynchophorus ferrugineus</name>
    <name type="common">Red palm weevil</name>
    <name type="synonym">Curculio ferrugineus</name>
    <dbReference type="NCBI Taxonomy" id="354439"/>
    <lineage>
        <taxon>Eukaryota</taxon>
        <taxon>Metazoa</taxon>
        <taxon>Ecdysozoa</taxon>
        <taxon>Arthropoda</taxon>
        <taxon>Hexapoda</taxon>
        <taxon>Insecta</taxon>
        <taxon>Pterygota</taxon>
        <taxon>Neoptera</taxon>
        <taxon>Endopterygota</taxon>
        <taxon>Coleoptera</taxon>
        <taxon>Polyphaga</taxon>
        <taxon>Cucujiformia</taxon>
        <taxon>Curculionidae</taxon>
        <taxon>Dryophthorinae</taxon>
        <taxon>Rhynchophorus</taxon>
    </lineage>
</organism>
<keyword evidence="5" id="KW-1185">Reference proteome</keyword>
<feature type="transmembrane region" description="Helical" evidence="2">
    <location>
        <begin position="124"/>
        <end position="143"/>
    </location>
</feature>
<evidence type="ECO:0000256" key="1">
    <source>
        <dbReference type="SAM" id="MobiDB-lite"/>
    </source>
</evidence>
<feature type="transmembrane region" description="Helical" evidence="2">
    <location>
        <begin position="199"/>
        <end position="216"/>
    </location>
</feature>